<feature type="transmembrane region" description="Helical" evidence="2">
    <location>
        <begin position="140"/>
        <end position="159"/>
    </location>
</feature>
<name>A0A9P4Z3C1_9HYPO</name>
<feature type="transmembrane region" description="Helical" evidence="2">
    <location>
        <begin position="171"/>
        <end position="188"/>
    </location>
</feature>
<reference evidence="4" key="1">
    <citation type="submission" date="2020-03" db="EMBL/GenBank/DDBJ databases">
        <title>Site-based positive gene gene selection in Geosmithia morbida across the United States reveals a broad range of putative effectors and factors for local host and environmental adapation.</title>
        <authorList>
            <person name="Onufrak A."/>
            <person name="Murdoch R.W."/>
            <person name="Gazis R."/>
            <person name="Huff M."/>
            <person name="Staton M."/>
            <person name="Klingeman W."/>
            <person name="Hadziabdic D."/>
        </authorList>
    </citation>
    <scope>NUCLEOTIDE SEQUENCE</scope>
    <source>
        <strain evidence="4">1262</strain>
    </source>
</reference>
<feature type="region of interest" description="Disordered" evidence="1">
    <location>
        <begin position="1"/>
        <end position="76"/>
    </location>
</feature>
<evidence type="ECO:0000313" key="5">
    <source>
        <dbReference type="Proteomes" id="UP000749293"/>
    </source>
</evidence>
<dbReference type="PANTHER" id="PTHR38793">
    <property type="entry name" value="SLATT_FUNGAL DOMAIN-CONTAINING PROTEIN-RELATED"/>
    <property type="match status" value="1"/>
</dbReference>
<dbReference type="RefSeq" id="XP_035325321.1">
    <property type="nucleotide sequence ID" value="XM_035462391.1"/>
</dbReference>
<feature type="domain" description="SMODS and SLOG-associating 2TM effector" evidence="3">
    <location>
        <begin position="124"/>
        <end position="241"/>
    </location>
</feature>
<proteinExistence type="predicted"/>
<keyword evidence="5" id="KW-1185">Reference proteome</keyword>
<keyword evidence="2" id="KW-0812">Transmembrane</keyword>
<dbReference type="Proteomes" id="UP000749293">
    <property type="component" value="Unassembled WGS sequence"/>
</dbReference>
<dbReference type="Pfam" id="PF18142">
    <property type="entry name" value="SLATT_fungal"/>
    <property type="match status" value="1"/>
</dbReference>
<dbReference type="OrthoDB" id="5398270at2759"/>
<feature type="compositionally biased region" description="Basic and acidic residues" evidence="1">
    <location>
        <begin position="22"/>
        <end position="51"/>
    </location>
</feature>
<keyword evidence="2" id="KW-1133">Transmembrane helix</keyword>
<comment type="caution">
    <text evidence="4">The sequence shown here is derived from an EMBL/GenBank/DDBJ whole genome shotgun (WGS) entry which is preliminary data.</text>
</comment>
<protein>
    <recommendedName>
        <fullName evidence="3">SMODS and SLOG-associating 2TM effector domain-containing protein</fullName>
    </recommendedName>
</protein>
<dbReference type="InterPro" id="IPR041622">
    <property type="entry name" value="SLATT_fungi"/>
</dbReference>
<organism evidence="4 5">
    <name type="scientific">Geosmithia morbida</name>
    <dbReference type="NCBI Taxonomy" id="1094350"/>
    <lineage>
        <taxon>Eukaryota</taxon>
        <taxon>Fungi</taxon>
        <taxon>Dikarya</taxon>
        <taxon>Ascomycota</taxon>
        <taxon>Pezizomycotina</taxon>
        <taxon>Sordariomycetes</taxon>
        <taxon>Hypocreomycetidae</taxon>
        <taxon>Hypocreales</taxon>
        <taxon>Bionectriaceae</taxon>
        <taxon>Geosmithia</taxon>
    </lineage>
</organism>
<dbReference type="PANTHER" id="PTHR38793:SF1">
    <property type="entry name" value="SMODS AND SLOG-ASSOCIATING 2TM EFFECTOR DOMAIN-CONTAINING PROTEIN"/>
    <property type="match status" value="1"/>
</dbReference>
<evidence type="ECO:0000256" key="1">
    <source>
        <dbReference type="SAM" id="MobiDB-lite"/>
    </source>
</evidence>
<sequence length="280" mass="30738">MDGGNEGQHGDGHVLQRSNAARAKEPRPRSPYGQRDDSEGSQHPESRHEGARLLQLEAGPGGDDGSDGKKDEQAPGYRRLSYTERAMLARSVGAVHDVEQAKPVHPRHWWWPPRGMAPGLYRNVVEERTMWFCFFHVTSTLRWVLMLLHIVVAATMAALGQGSPKQASRTTALAAANTVIAGILALMHNSGLPDRYRNNKAEFEIVEDHICRLVESGLVPVDQPIEQTVADCFDRLQDAKAAVRASLPAAYNSKRSLKQPFLGGHQLLGGNRQHPAAGRA</sequence>
<dbReference type="NCBIfam" id="NF033635">
    <property type="entry name" value="SLATT_fungal"/>
    <property type="match status" value="1"/>
</dbReference>
<dbReference type="EMBL" id="JAANYQ010000001">
    <property type="protein sequence ID" value="KAF4126669.1"/>
    <property type="molecule type" value="Genomic_DNA"/>
</dbReference>
<evidence type="ECO:0000259" key="3">
    <source>
        <dbReference type="Pfam" id="PF18142"/>
    </source>
</evidence>
<accession>A0A9P4Z3C1</accession>
<gene>
    <name evidence="4" type="ORF">GMORB2_0405</name>
</gene>
<evidence type="ECO:0000256" key="2">
    <source>
        <dbReference type="SAM" id="Phobius"/>
    </source>
</evidence>
<evidence type="ECO:0000313" key="4">
    <source>
        <dbReference type="EMBL" id="KAF4126669.1"/>
    </source>
</evidence>
<dbReference type="GeneID" id="55966635"/>
<keyword evidence="2" id="KW-0472">Membrane</keyword>
<dbReference type="AlphaFoldDB" id="A0A9P4Z3C1"/>